<dbReference type="Pfam" id="PF00085">
    <property type="entry name" value="Thioredoxin"/>
    <property type="match status" value="1"/>
</dbReference>
<dbReference type="InterPro" id="IPR033658">
    <property type="entry name" value="GRX_PICOT-like"/>
</dbReference>
<evidence type="ECO:0000313" key="8">
    <source>
        <dbReference type="Proteomes" id="UP000327013"/>
    </source>
</evidence>
<dbReference type="SUPFAM" id="SSF52833">
    <property type="entry name" value="Thioredoxin-like"/>
    <property type="match status" value="4"/>
</dbReference>
<dbReference type="InterPro" id="IPR013899">
    <property type="entry name" value="DUF1771"/>
</dbReference>
<dbReference type="CDD" id="cd03028">
    <property type="entry name" value="GRX_PICOT_like"/>
    <property type="match status" value="3"/>
</dbReference>
<dbReference type="Proteomes" id="UP000327013">
    <property type="component" value="Chromosome 1"/>
</dbReference>
<dbReference type="PANTHER" id="PTHR10293">
    <property type="entry name" value="GLUTAREDOXIN FAMILY MEMBER"/>
    <property type="match status" value="1"/>
</dbReference>
<dbReference type="Gene3D" id="3.40.30.10">
    <property type="entry name" value="Glutaredoxin"/>
    <property type="match status" value="4"/>
</dbReference>
<gene>
    <name evidence="7" type="ORF">FH972_000433</name>
</gene>
<dbReference type="FunFam" id="3.40.30.10:FF:000092">
    <property type="entry name" value="Monothiol glutaredoxin"/>
    <property type="match status" value="1"/>
</dbReference>
<dbReference type="CDD" id="cd14279">
    <property type="entry name" value="CUE"/>
    <property type="match status" value="1"/>
</dbReference>
<feature type="region of interest" description="Disordered" evidence="5">
    <location>
        <begin position="825"/>
        <end position="846"/>
    </location>
</feature>
<keyword evidence="2" id="KW-0479">Metal-binding</keyword>
<dbReference type="PROSITE" id="PS51352">
    <property type="entry name" value="THIOREDOXIN_2"/>
    <property type="match status" value="1"/>
</dbReference>
<keyword evidence="8" id="KW-1185">Reference proteome</keyword>
<dbReference type="EMBL" id="CM017321">
    <property type="protein sequence ID" value="KAE7995662.1"/>
    <property type="molecule type" value="Genomic_DNA"/>
</dbReference>
<proteinExistence type="inferred from homology"/>
<feature type="compositionally biased region" description="Polar residues" evidence="5">
    <location>
        <begin position="91"/>
        <end position="107"/>
    </location>
</feature>
<dbReference type="PROSITE" id="PS51354">
    <property type="entry name" value="GLUTAREDOXIN_2"/>
    <property type="match status" value="3"/>
</dbReference>
<dbReference type="FunFam" id="3.40.30.10:FF:000012">
    <property type="entry name" value="Monothiol glutaredoxin"/>
    <property type="match status" value="3"/>
</dbReference>
<sequence>MEASGSNVPKCDEEEKALKGLLDAFSSTFSLDEIASAYCKAGRNADLAAEVLFDMQGSTPASATYASNGEAKGEESTESSSGNFSEKLGQASGNSRASKPKSRSVSGGTVSCILGKDYIRSTPSANGSCKVSKPIRKVWRVASMSELSEVEVKPGSPKDDPMHQDMDVLAAEILFDMQGSTSTSATCVSNGEAKGEESLESSCGNFSEKLGQVSGNSRASKPKSCSVSGGTVSSILGKEYIRSTPSANGSCKVSKPIRKIWRVVPMSELSEVEAKSDSPKDGPMRQDMADFLFRMLGDGFKLDRDLILQVLDYCGYDMQECMDKLLDLSRVTLDKRNNFVGESTEKFTDMGPKVEVLSHERKLQYINHPESNGVEPFEQLKEKTDLQKEVLVSLFNASESRDEFPRRTKAVKRCAALEQVVDGTSMDFNIDQNKTVMYSQKDNEDDEDEGDGYQVLRRAVKEYWGTMKEYYQAAVDAFSKRDHVRAEKLLQQAYFFHKKAREADEESNRIILESRNVEAEDEMLLDLHDLGAKEAVRLLKCHLSSLSGIPSLKHLKVIIETNDEDITKGSRRKLAELDSLLGSGAPVILHFWASWCEASKHMDQVFSHLSTDFPHVHFLRVEAEEQPEISEAYSISAVPYFVLFKDGKAVDALEGADPSSLANKVAKVAGSVNPGEPAAPASLGMAAGPTILETVQEFAKENGSSKVENQAKPGLSDALKKRLQQLIEAQPIMLFMKGNPGEPKCGFSQKVVDILNKEKVKFGSFDILADSEVREGLKKFSNWPTYPQIYCKGDLLGGCDIVIAMHESGELQEIFRDHGIDTNDSNEIKVSEPGTGKGGISESSGLSSTLTSRIESLINSSPVVLFMKGKPDEPKCGFSRKVVEILGQEKVVFESFDILSDEDVRQGLKVYSNWSSYPQLYIKGELVGGSDIVLEMQKSGELKKMLAEKGVVQEETLEDRLQKLISSSAVMVFIKGTPDAPRCGFSSKVVNALREEGVNFGSFDILGDEEVRQGLKTFSNWPTFPQLYYKGELIGGCDIVLELRSNGELKSTLSE</sequence>
<dbReference type="GO" id="GO:0006879">
    <property type="term" value="P:intracellular iron ion homeostasis"/>
    <property type="evidence" value="ECO:0007669"/>
    <property type="project" value="TreeGrafter"/>
</dbReference>
<dbReference type="InterPro" id="IPR002109">
    <property type="entry name" value="Glutaredoxin"/>
</dbReference>
<evidence type="ECO:0000256" key="2">
    <source>
        <dbReference type="ARBA" id="ARBA00022723"/>
    </source>
</evidence>
<dbReference type="CDD" id="cd02984">
    <property type="entry name" value="TRX_PICOT"/>
    <property type="match status" value="1"/>
</dbReference>
<dbReference type="InterPro" id="IPR004480">
    <property type="entry name" value="Monothiol_GRX-rel"/>
</dbReference>
<protein>
    <recommendedName>
        <fullName evidence="6">Thioredoxin domain-containing protein</fullName>
    </recommendedName>
</protein>
<name>A0A5N6Q8U6_9ROSI</name>
<dbReference type="NCBIfam" id="TIGR00365">
    <property type="entry name" value="Grx4 family monothiol glutaredoxin"/>
    <property type="match status" value="3"/>
</dbReference>
<accession>A0A5N6Q8U6</accession>
<dbReference type="Pfam" id="PF00462">
    <property type="entry name" value="Glutaredoxin"/>
    <property type="match status" value="3"/>
</dbReference>
<keyword evidence="3" id="KW-0408">Iron</keyword>
<dbReference type="GO" id="GO:0005829">
    <property type="term" value="C:cytosol"/>
    <property type="evidence" value="ECO:0007669"/>
    <property type="project" value="TreeGrafter"/>
</dbReference>
<dbReference type="InterPro" id="IPR056254">
    <property type="entry name" value="At5g58720/SDE5-like_UBA-like"/>
</dbReference>
<evidence type="ECO:0000313" key="7">
    <source>
        <dbReference type="EMBL" id="KAE7995662.1"/>
    </source>
</evidence>
<reference evidence="7 8" key="1">
    <citation type="submission" date="2019-06" db="EMBL/GenBank/DDBJ databases">
        <title>A chromosomal-level reference genome of Carpinus fangiana (Coryloideae, Betulaceae).</title>
        <authorList>
            <person name="Yang X."/>
            <person name="Wang Z."/>
            <person name="Zhang L."/>
            <person name="Hao G."/>
            <person name="Liu J."/>
            <person name="Yang Y."/>
        </authorList>
    </citation>
    <scope>NUCLEOTIDE SEQUENCE [LARGE SCALE GENOMIC DNA]</scope>
    <source>
        <strain evidence="7">Cfa_2016G</strain>
        <tissue evidence="7">Leaf</tissue>
    </source>
</reference>
<dbReference type="AlphaFoldDB" id="A0A5N6Q8U6"/>
<dbReference type="GO" id="GO:0051536">
    <property type="term" value="F:iron-sulfur cluster binding"/>
    <property type="evidence" value="ECO:0007669"/>
    <property type="project" value="UniProtKB-KW"/>
</dbReference>
<organism evidence="7 8">
    <name type="scientific">Carpinus fangiana</name>
    <dbReference type="NCBI Taxonomy" id="176857"/>
    <lineage>
        <taxon>Eukaryota</taxon>
        <taxon>Viridiplantae</taxon>
        <taxon>Streptophyta</taxon>
        <taxon>Embryophyta</taxon>
        <taxon>Tracheophyta</taxon>
        <taxon>Spermatophyta</taxon>
        <taxon>Magnoliopsida</taxon>
        <taxon>eudicotyledons</taxon>
        <taxon>Gunneridae</taxon>
        <taxon>Pentapetalae</taxon>
        <taxon>rosids</taxon>
        <taxon>fabids</taxon>
        <taxon>Fagales</taxon>
        <taxon>Betulaceae</taxon>
        <taxon>Carpinus</taxon>
    </lineage>
</organism>
<dbReference type="InterPro" id="IPR036249">
    <property type="entry name" value="Thioredoxin-like_sf"/>
</dbReference>
<dbReference type="GO" id="GO:0046872">
    <property type="term" value="F:metal ion binding"/>
    <property type="evidence" value="ECO:0007669"/>
    <property type="project" value="UniProtKB-KW"/>
</dbReference>
<dbReference type="Pfam" id="PF08590">
    <property type="entry name" value="DUF1771"/>
    <property type="match status" value="1"/>
</dbReference>
<keyword evidence="4" id="KW-0411">Iron-sulfur</keyword>
<comment type="similarity">
    <text evidence="1">Belongs to the glutaredoxin family. CGFS subfamily.</text>
</comment>
<dbReference type="OrthoDB" id="415696at2759"/>
<dbReference type="SMART" id="SM01162">
    <property type="entry name" value="DUF1771"/>
    <property type="match status" value="1"/>
</dbReference>
<evidence type="ECO:0000259" key="6">
    <source>
        <dbReference type="PROSITE" id="PS51352"/>
    </source>
</evidence>
<evidence type="ECO:0000256" key="1">
    <source>
        <dbReference type="ARBA" id="ARBA00008983"/>
    </source>
</evidence>
<dbReference type="Pfam" id="PF24767">
    <property type="entry name" value="UBA_At5g58720"/>
    <property type="match status" value="1"/>
</dbReference>
<feature type="domain" description="Thioredoxin" evidence="6">
    <location>
        <begin position="543"/>
        <end position="670"/>
    </location>
</feature>
<evidence type="ECO:0000256" key="5">
    <source>
        <dbReference type="SAM" id="MobiDB-lite"/>
    </source>
</evidence>
<dbReference type="InterPro" id="IPR013766">
    <property type="entry name" value="Thioredoxin_domain"/>
</dbReference>
<evidence type="ECO:0000256" key="4">
    <source>
        <dbReference type="ARBA" id="ARBA00023014"/>
    </source>
</evidence>
<dbReference type="PANTHER" id="PTHR10293:SF73">
    <property type="entry name" value="GLUTAREDOXIN-3"/>
    <property type="match status" value="1"/>
</dbReference>
<feature type="region of interest" description="Disordered" evidence="5">
    <location>
        <begin position="59"/>
        <end position="107"/>
    </location>
</feature>
<evidence type="ECO:0000256" key="3">
    <source>
        <dbReference type="ARBA" id="ARBA00023004"/>
    </source>
</evidence>
<dbReference type="GO" id="GO:0005634">
    <property type="term" value="C:nucleus"/>
    <property type="evidence" value="ECO:0007669"/>
    <property type="project" value="TreeGrafter"/>
</dbReference>